<reference evidence="3" key="1">
    <citation type="submission" date="2021-01" db="EMBL/GenBank/DDBJ databases">
        <authorList>
            <person name="Corre E."/>
            <person name="Pelletier E."/>
            <person name="Niang G."/>
            <person name="Scheremetjew M."/>
            <person name="Finn R."/>
            <person name="Kale V."/>
            <person name="Holt S."/>
            <person name="Cochrane G."/>
            <person name="Meng A."/>
            <person name="Brown T."/>
            <person name="Cohen L."/>
        </authorList>
    </citation>
    <scope>NUCLEOTIDE SEQUENCE</scope>
    <source>
        <strain evidence="3">Isolate 1302-5</strain>
    </source>
</reference>
<proteinExistence type="predicted"/>
<dbReference type="GO" id="GO:0005737">
    <property type="term" value="C:cytoplasm"/>
    <property type="evidence" value="ECO:0007669"/>
    <property type="project" value="TreeGrafter"/>
</dbReference>
<name>A0A7S4MKJ7_9STRA</name>
<dbReference type="Pfam" id="PF08007">
    <property type="entry name" value="JmjC_2"/>
    <property type="match status" value="1"/>
</dbReference>
<dbReference type="Gene3D" id="2.60.120.650">
    <property type="entry name" value="Cupin"/>
    <property type="match status" value="1"/>
</dbReference>
<dbReference type="GO" id="GO:0106140">
    <property type="term" value="F:P-TEFb complex binding"/>
    <property type="evidence" value="ECO:0007669"/>
    <property type="project" value="TreeGrafter"/>
</dbReference>
<dbReference type="PROSITE" id="PS51184">
    <property type="entry name" value="JMJC"/>
    <property type="match status" value="1"/>
</dbReference>
<protein>
    <recommendedName>
        <fullName evidence="2">JmjC domain-containing protein</fullName>
    </recommendedName>
</protein>
<dbReference type="PANTHER" id="PTHR12480">
    <property type="entry name" value="ARGININE DEMETHYLASE AND LYSYL-HYDROXYLASE JMJD"/>
    <property type="match status" value="1"/>
</dbReference>
<keyword evidence="1" id="KW-1133">Transmembrane helix</keyword>
<sequence length="580" mass="65205">MTIKPLPKVHVNEITPKQFDDIFLDRLPVIITGTTACPAELDLDTLEQHCGGWVPGNYVKVQADPEDEEEKGEWAGLEDAGDPDERVDLLEFARRMGPRSRGEVDADIDAPPRYMFDVSMTNLCPSLLRDVRVPSHFVGAFASQYLWRRYERDDPRKCSNMPFMNLYLAEKWFETDLHIDSAHTSFVASMCEGRKRWRVLSRDEFADHRPILAMARKGAMIEVDDGDGNSHGTWVNAEIRRPFDTWSRDSALTLEESIVDFDVFEGTLQPGEILYIPPGAPHAAVTLDDSIMVASNDQSIQSLREIGLYCDEDPSWFGCGHFREKLSVVEANYEDYRDNVAREETTFAEAFDCERAVESLSRTRLELSRQNIEAETGKGAPIIVMKYVRNCLHCVRLLDMLDILGDSSATKIRFAVLNCPGGDCHGGNTTKGKIKSDYDRILEMTRDEPPEFVYVAAATGPQSRGGSAVRGMFSDDGRGFDVSHYYGPLDADFLKVWINARTGERLYDDVSPRWMERWISCWHRINGATAASLRGVGVPPTADDVAWISAFVVLFALATPFLLVCYARANEPSVGEKKKI</sequence>
<dbReference type="EMBL" id="HBKQ01016322">
    <property type="protein sequence ID" value="CAE2228318.1"/>
    <property type="molecule type" value="Transcribed_RNA"/>
</dbReference>
<dbReference type="SUPFAM" id="SSF51197">
    <property type="entry name" value="Clavaminate synthase-like"/>
    <property type="match status" value="1"/>
</dbReference>
<evidence type="ECO:0000259" key="2">
    <source>
        <dbReference type="PROSITE" id="PS51184"/>
    </source>
</evidence>
<dbReference type="InterPro" id="IPR003347">
    <property type="entry name" value="JmjC_dom"/>
</dbReference>
<dbReference type="GO" id="GO:0033749">
    <property type="term" value="F:histone H4R3 demethylase activity"/>
    <property type="evidence" value="ECO:0007669"/>
    <property type="project" value="TreeGrafter"/>
</dbReference>
<keyword evidence="1" id="KW-0812">Transmembrane</keyword>
<feature type="transmembrane region" description="Helical" evidence="1">
    <location>
        <begin position="545"/>
        <end position="569"/>
    </location>
</feature>
<dbReference type="GO" id="GO:0005634">
    <property type="term" value="C:nucleus"/>
    <property type="evidence" value="ECO:0007669"/>
    <property type="project" value="TreeGrafter"/>
</dbReference>
<dbReference type="AlphaFoldDB" id="A0A7S4MKJ7"/>
<keyword evidence="1" id="KW-0472">Membrane</keyword>
<dbReference type="PANTHER" id="PTHR12480:SF22">
    <property type="entry name" value="JMJC DOMAIN-CONTAINING PROTEIN"/>
    <property type="match status" value="1"/>
</dbReference>
<organism evidence="3">
    <name type="scientific">Odontella aurita</name>
    <dbReference type="NCBI Taxonomy" id="265563"/>
    <lineage>
        <taxon>Eukaryota</taxon>
        <taxon>Sar</taxon>
        <taxon>Stramenopiles</taxon>
        <taxon>Ochrophyta</taxon>
        <taxon>Bacillariophyta</taxon>
        <taxon>Mediophyceae</taxon>
        <taxon>Biddulphiophycidae</taxon>
        <taxon>Eupodiscales</taxon>
        <taxon>Odontellaceae</taxon>
        <taxon>Odontella</taxon>
    </lineage>
</organism>
<accession>A0A7S4MKJ7</accession>
<feature type="domain" description="JmjC" evidence="2">
    <location>
        <begin position="122"/>
        <end position="314"/>
    </location>
</feature>
<gene>
    <name evidence="3" type="ORF">OAUR00152_LOCUS10984</name>
</gene>
<evidence type="ECO:0000256" key="1">
    <source>
        <dbReference type="SAM" id="Phobius"/>
    </source>
</evidence>
<dbReference type="InterPro" id="IPR050910">
    <property type="entry name" value="JMJD6_ArgDemeth/LysHydrox"/>
</dbReference>
<evidence type="ECO:0000313" key="3">
    <source>
        <dbReference type="EMBL" id="CAE2228318.1"/>
    </source>
</evidence>